<comment type="similarity">
    <text evidence="3 16">Belongs to the CTL (choline transporter-like) family.</text>
</comment>
<feature type="transmembrane region" description="Helical" evidence="16">
    <location>
        <begin position="21"/>
        <end position="42"/>
    </location>
</feature>
<protein>
    <recommendedName>
        <fullName evidence="16">Choline transporter-like protein</fullName>
    </recommendedName>
</protein>
<comment type="subcellular location">
    <subcellularLocation>
        <location evidence="2 16">Cell membrane</location>
        <topology evidence="2 16">Multi-pass membrane protein</topology>
    </subcellularLocation>
    <subcellularLocation>
        <location evidence="1">Mitochondrion outer membrane</location>
        <topology evidence="1">Multi-pass membrane protein</topology>
    </subcellularLocation>
</comment>
<keyword evidence="6" id="KW-1003">Cell membrane</keyword>
<feature type="transmembrane region" description="Helical" evidence="16">
    <location>
        <begin position="255"/>
        <end position="277"/>
    </location>
</feature>
<accession>A0AAX7T6V4</accession>
<dbReference type="AlphaFoldDB" id="A0AAX7T6V4"/>
<dbReference type="GO" id="GO:0015297">
    <property type="term" value="F:antiporter activity"/>
    <property type="evidence" value="ECO:0007669"/>
    <property type="project" value="UniProtKB-KW"/>
</dbReference>
<gene>
    <name evidence="18" type="primary">SLC44A2</name>
</gene>
<dbReference type="Ensembl" id="ENSACLT00000066055.1">
    <property type="protein sequence ID" value="ENSACLP00000052578.1"/>
    <property type="gene ID" value="ENSACLG00000001785.2"/>
</dbReference>
<evidence type="ECO:0000256" key="3">
    <source>
        <dbReference type="ARBA" id="ARBA00007168"/>
    </source>
</evidence>
<dbReference type="InterPro" id="IPR007603">
    <property type="entry name" value="Choline_transptr-like"/>
</dbReference>
<comment type="catalytic activity">
    <reaction evidence="15">
        <text>ethanolamine(out) + n H(+)(in) = ethanolamine(in) + n H(+)(out)</text>
        <dbReference type="Rhea" id="RHEA:75467"/>
        <dbReference type="ChEBI" id="CHEBI:15378"/>
        <dbReference type="ChEBI" id="CHEBI:57603"/>
    </reaction>
</comment>
<organism evidence="18 19">
    <name type="scientific">Astatotilapia calliptera</name>
    <name type="common">Eastern happy</name>
    <name type="synonym">Chromis callipterus</name>
    <dbReference type="NCBI Taxonomy" id="8154"/>
    <lineage>
        <taxon>Eukaryota</taxon>
        <taxon>Metazoa</taxon>
        <taxon>Chordata</taxon>
        <taxon>Craniata</taxon>
        <taxon>Vertebrata</taxon>
        <taxon>Euteleostomi</taxon>
        <taxon>Actinopterygii</taxon>
        <taxon>Neopterygii</taxon>
        <taxon>Teleostei</taxon>
        <taxon>Neoteleostei</taxon>
        <taxon>Acanthomorphata</taxon>
        <taxon>Ovalentaria</taxon>
        <taxon>Cichlomorphae</taxon>
        <taxon>Cichliformes</taxon>
        <taxon>Cichlidae</taxon>
        <taxon>African cichlids</taxon>
        <taxon>Pseudocrenilabrinae</taxon>
        <taxon>Haplochromini</taxon>
        <taxon>Astatotilapia</taxon>
    </lineage>
</organism>
<evidence type="ECO:0000256" key="6">
    <source>
        <dbReference type="ARBA" id="ARBA00022475"/>
    </source>
</evidence>
<keyword evidence="12 16" id="KW-0472">Membrane</keyword>
<keyword evidence="9" id="KW-1000">Mitochondrion outer membrane</keyword>
<keyword evidence="7" id="KW-0597">Phosphoprotein</keyword>
<keyword evidence="8 16" id="KW-0812">Transmembrane</keyword>
<proteinExistence type="inferred from homology"/>
<feature type="transmembrane region" description="Helical" evidence="16">
    <location>
        <begin position="298"/>
        <end position="316"/>
    </location>
</feature>
<feature type="transmembrane region" description="Helical" evidence="16">
    <location>
        <begin position="427"/>
        <end position="451"/>
    </location>
</feature>
<feature type="transmembrane region" description="Helical" evidence="16">
    <location>
        <begin position="379"/>
        <end position="407"/>
    </location>
</feature>
<evidence type="ECO:0000313" key="19">
    <source>
        <dbReference type="Proteomes" id="UP000265100"/>
    </source>
</evidence>
<evidence type="ECO:0000256" key="15">
    <source>
        <dbReference type="ARBA" id="ARBA00036560"/>
    </source>
</evidence>
<keyword evidence="5" id="KW-0050">Antiport</keyword>
<dbReference type="PANTHER" id="PTHR12385">
    <property type="entry name" value="CHOLINE TRANSPORTER-LIKE (SLC FAMILY 44)"/>
    <property type="match status" value="1"/>
</dbReference>
<dbReference type="GO" id="GO:0005886">
    <property type="term" value="C:plasma membrane"/>
    <property type="evidence" value="ECO:0007669"/>
    <property type="project" value="UniProtKB-SubCell"/>
</dbReference>
<evidence type="ECO:0000256" key="13">
    <source>
        <dbReference type="ARBA" id="ARBA00023180"/>
    </source>
</evidence>
<comment type="catalytic activity">
    <reaction evidence="14">
        <text>choline(out) + n H(+)(in) = choline(in) + n H(+)(out)</text>
        <dbReference type="Rhea" id="RHEA:75463"/>
        <dbReference type="ChEBI" id="CHEBI:15354"/>
        <dbReference type="ChEBI" id="CHEBI:15378"/>
    </reaction>
</comment>
<evidence type="ECO:0000256" key="1">
    <source>
        <dbReference type="ARBA" id="ARBA00004374"/>
    </source>
</evidence>
<evidence type="ECO:0000313" key="18">
    <source>
        <dbReference type="Ensembl" id="ENSACLP00000052578.1"/>
    </source>
</evidence>
<name>A0AAX7T6V4_ASTCA</name>
<evidence type="ECO:0000256" key="12">
    <source>
        <dbReference type="ARBA" id="ARBA00023136"/>
    </source>
</evidence>
<evidence type="ECO:0000256" key="4">
    <source>
        <dbReference type="ARBA" id="ARBA00022448"/>
    </source>
</evidence>
<evidence type="ECO:0000256" key="8">
    <source>
        <dbReference type="ARBA" id="ARBA00022692"/>
    </source>
</evidence>
<feature type="region of interest" description="Disordered" evidence="17">
    <location>
        <begin position="601"/>
        <end position="634"/>
    </location>
</feature>
<keyword evidence="11" id="KW-0496">Mitochondrion</keyword>
<evidence type="ECO:0000256" key="11">
    <source>
        <dbReference type="ARBA" id="ARBA00023128"/>
    </source>
</evidence>
<comment type="function">
    <text evidence="16">Choline transporter.</text>
</comment>
<evidence type="ECO:0000256" key="9">
    <source>
        <dbReference type="ARBA" id="ARBA00022787"/>
    </source>
</evidence>
<evidence type="ECO:0000256" key="10">
    <source>
        <dbReference type="ARBA" id="ARBA00022989"/>
    </source>
</evidence>
<keyword evidence="10 16" id="KW-1133">Transmembrane helix</keyword>
<reference evidence="19" key="2">
    <citation type="submission" date="2023-03" db="EMBL/GenBank/DDBJ databases">
        <authorList>
            <consortium name="Wellcome Sanger Institute Data Sharing"/>
        </authorList>
    </citation>
    <scope>NUCLEOTIDE SEQUENCE [LARGE SCALE GENOMIC DNA]</scope>
</reference>
<evidence type="ECO:0000256" key="2">
    <source>
        <dbReference type="ARBA" id="ARBA00004651"/>
    </source>
</evidence>
<reference evidence="18" key="4">
    <citation type="submission" date="2025-09" db="UniProtKB">
        <authorList>
            <consortium name="Ensembl"/>
        </authorList>
    </citation>
    <scope>IDENTIFICATION</scope>
</reference>
<feature type="transmembrane region" description="Helical" evidence="16">
    <location>
        <begin position="322"/>
        <end position="338"/>
    </location>
</feature>
<reference evidence="18 19" key="1">
    <citation type="submission" date="2018-05" db="EMBL/GenBank/DDBJ databases">
        <authorList>
            <person name="Datahose"/>
        </authorList>
    </citation>
    <scope>NUCLEOTIDE SEQUENCE</scope>
</reference>
<reference evidence="18" key="3">
    <citation type="submission" date="2025-08" db="UniProtKB">
        <authorList>
            <consortium name="Ensembl"/>
        </authorList>
    </citation>
    <scope>IDENTIFICATION</scope>
</reference>
<dbReference type="PANTHER" id="PTHR12385:SF34">
    <property type="entry name" value="CHOLINE TRANSPORTER-LIKE PROTEIN 2"/>
    <property type="match status" value="1"/>
</dbReference>
<keyword evidence="4" id="KW-0813">Transport</keyword>
<dbReference type="Proteomes" id="UP000265100">
    <property type="component" value="Chromosome 4"/>
</dbReference>
<evidence type="ECO:0000256" key="5">
    <source>
        <dbReference type="ARBA" id="ARBA00022449"/>
    </source>
</evidence>
<sequence>MTTEDSINHVNSLHCRGCTDIVCCILFIIAILGYIAVGILAWSQGDPRKVIYPTDSRGQFCGQAGTPLEKKPFLFYFNIMKCASPMVLLEFQCPTTQVPTPLEYTSVEFCDTASFQLHYSLLVCVNRPLQIKCDEKFLKQINTRGSLHRNATVVMEARQVVMKIFEDFTHCWYWILLGLVIAMIISLVFLILLRFLAGIMVWVMIAMLVAVIGYGIFHCYMEYAALKGEAGANVTIKDLGFQTDFTVYLQIRQTWLAFIIILAIVEVIIILLLIFLWKRILIAIALIKEASRAIGHMLCSLFYPLFTFLLLAVVIAYWGVTAVYPFKLLFVVVLLFRVDEEMKNTTLNSQCADSKCLFAFYGGETPYHKYLIALQFYNVFLFFWCANFVLGLGQMTLAGAFASYYWAAKKPDDIPAFPVFSSLGRSLRYHTGTLAFGSLILSIIQIIRVLLEYLDHKLKGAQNKFAKFLLCCLKCCFWCLEKFVKFLNRNAYIMSAIYGKNFCTSARDAFFLLMRNVIRVAVLDKVTDFILFLGKLLIVGLLGESTMVVCSYLIAHAFFSVYSMCVDTLFLCFCEDLERNDGSAARPYYMSPSLREILWKNKEEDPSEPSAQQQQQQHDEDTQLKQEAQEEDTA</sequence>
<evidence type="ECO:0000256" key="14">
    <source>
        <dbReference type="ARBA" id="ARBA00035093"/>
    </source>
</evidence>
<keyword evidence="19" id="KW-1185">Reference proteome</keyword>
<evidence type="ECO:0000256" key="7">
    <source>
        <dbReference type="ARBA" id="ARBA00022553"/>
    </source>
</evidence>
<evidence type="ECO:0000256" key="17">
    <source>
        <dbReference type="SAM" id="MobiDB-lite"/>
    </source>
</evidence>
<feature type="transmembrane region" description="Helical" evidence="16">
    <location>
        <begin position="199"/>
        <end position="217"/>
    </location>
</feature>
<dbReference type="GO" id="GO:0005741">
    <property type="term" value="C:mitochondrial outer membrane"/>
    <property type="evidence" value="ECO:0007669"/>
    <property type="project" value="UniProtKB-SubCell"/>
</dbReference>
<dbReference type="GeneTree" id="ENSGT00940000158178"/>
<feature type="transmembrane region" description="Helical" evidence="16">
    <location>
        <begin position="172"/>
        <end position="192"/>
    </location>
</feature>
<keyword evidence="13" id="KW-0325">Glycoprotein</keyword>
<dbReference type="Pfam" id="PF04515">
    <property type="entry name" value="Choline_transpo"/>
    <property type="match status" value="1"/>
</dbReference>
<feature type="transmembrane region" description="Helical" evidence="16">
    <location>
        <begin position="529"/>
        <end position="555"/>
    </location>
</feature>
<evidence type="ECO:0000256" key="16">
    <source>
        <dbReference type="RuleBase" id="RU368066"/>
    </source>
</evidence>
<feature type="compositionally biased region" description="Basic and acidic residues" evidence="17">
    <location>
        <begin position="617"/>
        <end position="628"/>
    </location>
</feature>